<dbReference type="RefSeq" id="WP_188607507.1">
    <property type="nucleotide sequence ID" value="NZ_BMGG01000001.1"/>
</dbReference>
<dbReference type="InterPro" id="IPR049831">
    <property type="entry name" value="UGSC_seleno"/>
</dbReference>
<reference evidence="2" key="2">
    <citation type="submission" date="2020-09" db="EMBL/GenBank/DDBJ databases">
        <authorList>
            <person name="Sun Q."/>
            <person name="Zhou Y."/>
        </authorList>
    </citation>
    <scope>NUCLEOTIDE SEQUENCE</scope>
    <source>
        <strain evidence="2">CGMCC 1.12919</strain>
    </source>
</reference>
<protein>
    <recommendedName>
        <fullName evidence="1">UGSC-like domain-containing protein</fullName>
    </recommendedName>
</protein>
<keyword evidence="3" id="KW-1185">Reference proteome</keyword>
<dbReference type="Proteomes" id="UP000637002">
    <property type="component" value="Unassembled WGS sequence"/>
</dbReference>
<evidence type="ECO:0000313" key="2">
    <source>
        <dbReference type="EMBL" id="GGC48674.1"/>
    </source>
</evidence>
<feature type="domain" description="UGSC-like" evidence="1">
    <location>
        <begin position="6"/>
        <end position="172"/>
    </location>
</feature>
<dbReference type="Pfam" id="PF24696">
    <property type="entry name" value="UGSC"/>
    <property type="match status" value="1"/>
</dbReference>
<evidence type="ECO:0000259" key="1">
    <source>
        <dbReference type="Pfam" id="PF24696"/>
    </source>
</evidence>
<dbReference type="EMBL" id="BMGG01000001">
    <property type="protein sequence ID" value="GGC48674.1"/>
    <property type="molecule type" value="Genomic_DNA"/>
</dbReference>
<proteinExistence type="predicted"/>
<comment type="caution">
    <text evidence="2">The sequence shown here is derived from an EMBL/GenBank/DDBJ whole genome shotgun (WGS) entry which is preliminary data.</text>
</comment>
<organism evidence="2 3">
    <name type="scientific">Chelatococcus reniformis</name>
    <dbReference type="NCBI Taxonomy" id="1494448"/>
    <lineage>
        <taxon>Bacteria</taxon>
        <taxon>Pseudomonadati</taxon>
        <taxon>Pseudomonadota</taxon>
        <taxon>Alphaproteobacteria</taxon>
        <taxon>Hyphomicrobiales</taxon>
        <taxon>Chelatococcaceae</taxon>
        <taxon>Chelatococcus</taxon>
    </lineage>
</organism>
<dbReference type="NCBIfam" id="NF041046">
    <property type="entry name" value="UGSC_fam"/>
    <property type="match status" value="1"/>
</dbReference>
<accession>A0A916TYE3</accession>
<sequence>MSITTIIPVPSDKVAASKGATRLPSVKGSTVGIMFNIKQNGSELLSAIGDLLREQHDAKAVLPPVKTAGIYLPTEEQLKDVADKADMVLVGLGDCGSCSACSVQVAAEFERAGVPAVAICTTPFLKSGQAMAARQGLPNLRFVTIEHPLSSLTIDELRERAKEAVSQVVSIVCADDELNKSEAAALADSWAA</sequence>
<gene>
    <name evidence="2" type="ORF">GCM10010994_04830</name>
</gene>
<evidence type="ECO:0000313" key="3">
    <source>
        <dbReference type="Proteomes" id="UP000637002"/>
    </source>
</evidence>
<dbReference type="AlphaFoldDB" id="A0A916TYE3"/>
<reference evidence="2" key="1">
    <citation type="journal article" date="2014" name="Int. J. Syst. Evol. Microbiol.">
        <title>Complete genome sequence of Corynebacterium casei LMG S-19264T (=DSM 44701T), isolated from a smear-ripened cheese.</title>
        <authorList>
            <consortium name="US DOE Joint Genome Institute (JGI-PGF)"/>
            <person name="Walter F."/>
            <person name="Albersmeier A."/>
            <person name="Kalinowski J."/>
            <person name="Ruckert C."/>
        </authorList>
    </citation>
    <scope>NUCLEOTIDE SEQUENCE</scope>
    <source>
        <strain evidence="2">CGMCC 1.12919</strain>
    </source>
</reference>
<name>A0A916TYE3_9HYPH</name>
<dbReference type="InterPro" id="IPR057767">
    <property type="entry name" value="UGSC-like_dom"/>
</dbReference>